<evidence type="ECO:0000313" key="2">
    <source>
        <dbReference type="EnsemblMetazoa" id="tetur03g10177.1"/>
    </source>
</evidence>
<protein>
    <submittedName>
        <fullName evidence="2">Uncharacterized protein</fullName>
    </submittedName>
</protein>
<evidence type="ECO:0000313" key="3">
    <source>
        <dbReference type="Proteomes" id="UP000015104"/>
    </source>
</evidence>
<keyword evidence="1" id="KW-0472">Membrane</keyword>
<accession>A0A158P4H0</accession>
<dbReference type="EnsemblMetazoa" id="tetur03g10177.1">
    <property type="protein sequence ID" value="tetur03g10177.1"/>
    <property type="gene ID" value="tetur03g10177"/>
</dbReference>
<reference evidence="2" key="2">
    <citation type="submission" date="2016-04" db="UniProtKB">
        <authorList>
            <consortium name="EnsemblMetazoa"/>
        </authorList>
    </citation>
    <scope>IDENTIFICATION</scope>
</reference>
<dbReference type="AlphaFoldDB" id="A0A158P4H0"/>
<feature type="transmembrane region" description="Helical" evidence="1">
    <location>
        <begin position="41"/>
        <end position="63"/>
    </location>
</feature>
<keyword evidence="3" id="KW-1185">Reference proteome</keyword>
<reference evidence="3" key="1">
    <citation type="submission" date="2011-08" db="EMBL/GenBank/DDBJ databases">
        <authorList>
            <person name="Rombauts S."/>
        </authorList>
    </citation>
    <scope>NUCLEOTIDE SEQUENCE</scope>
    <source>
        <strain evidence="3">London</strain>
    </source>
</reference>
<keyword evidence="1" id="KW-1133">Transmembrane helix</keyword>
<keyword evidence="1" id="KW-0812">Transmembrane</keyword>
<sequence length="145" mass="17187">MTTHPKEITKHQAFPKFTAAFIYGQHHAKDCKMDNKLSIPFYLLVHAITHWNCLVPVQCFFIHYKLKLYYMISIYSKINLYLITNSQFFQMEYKRLNRVDAINRNGKEDKIEGDVFLRSQERKKLINRLKRLGYTVNDGFASSST</sequence>
<name>A0A158P4H0_TETUR</name>
<dbReference type="Proteomes" id="UP000015104">
    <property type="component" value="Unassembled WGS sequence"/>
</dbReference>
<proteinExistence type="predicted"/>
<evidence type="ECO:0000256" key="1">
    <source>
        <dbReference type="SAM" id="Phobius"/>
    </source>
</evidence>
<organism evidence="2 3">
    <name type="scientific">Tetranychus urticae</name>
    <name type="common">Two-spotted spider mite</name>
    <dbReference type="NCBI Taxonomy" id="32264"/>
    <lineage>
        <taxon>Eukaryota</taxon>
        <taxon>Metazoa</taxon>
        <taxon>Ecdysozoa</taxon>
        <taxon>Arthropoda</taxon>
        <taxon>Chelicerata</taxon>
        <taxon>Arachnida</taxon>
        <taxon>Acari</taxon>
        <taxon>Acariformes</taxon>
        <taxon>Trombidiformes</taxon>
        <taxon>Prostigmata</taxon>
        <taxon>Eleutherengona</taxon>
        <taxon>Raphignathae</taxon>
        <taxon>Tetranychoidea</taxon>
        <taxon>Tetranychidae</taxon>
        <taxon>Tetranychus</taxon>
    </lineage>
</organism>
<dbReference type="EMBL" id="CAEY01001111">
    <property type="status" value="NOT_ANNOTATED_CDS"/>
    <property type="molecule type" value="Genomic_DNA"/>
</dbReference>